<feature type="compositionally biased region" description="Basic and acidic residues" evidence="1">
    <location>
        <begin position="20"/>
        <end position="32"/>
    </location>
</feature>
<evidence type="ECO:0000313" key="4">
    <source>
        <dbReference type="Proteomes" id="UP000290365"/>
    </source>
</evidence>
<dbReference type="AlphaFoldDB" id="A0A4P6K4A4"/>
<feature type="transmembrane region" description="Helical" evidence="2">
    <location>
        <begin position="82"/>
        <end position="105"/>
    </location>
</feature>
<reference evidence="3 4" key="1">
    <citation type="submission" date="2019-01" db="EMBL/GenBank/DDBJ databases">
        <title>Ktedonosporobacter rubrisoli SCAWS-G2.</title>
        <authorList>
            <person name="Huang Y."/>
            <person name="Yan B."/>
        </authorList>
    </citation>
    <scope>NUCLEOTIDE SEQUENCE [LARGE SCALE GENOMIC DNA]</scope>
    <source>
        <strain evidence="3 4">SCAWS-G2</strain>
    </source>
</reference>
<protein>
    <recommendedName>
        <fullName evidence="5">DUF3040 domain-containing protein</fullName>
    </recommendedName>
</protein>
<proteinExistence type="predicted"/>
<keyword evidence="2" id="KW-1133">Transmembrane helix</keyword>
<feature type="compositionally biased region" description="Basic residues" evidence="1">
    <location>
        <begin position="33"/>
        <end position="43"/>
    </location>
</feature>
<gene>
    <name evidence="3" type="ORF">EPA93_45080</name>
</gene>
<feature type="region of interest" description="Disordered" evidence="1">
    <location>
        <begin position="20"/>
        <end position="43"/>
    </location>
</feature>
<evidence type="ECO:0000256" key="2">
    <source>
        <dbReference type="SAM" id="Phobius"/>
    </source>
</evidence>
<dbReference type="Proteomes" id="UP000290365">
    <property type="component" value="Chromosome"/>
</dbReference>
<dbReference type="EMBL" id="CP035758">
    <property type="protein sequence ID" value="QBD82763.1"/>
    <property type="molecule type" value="Genomic_DNA"/>
</dbReference>
<dbReference type="KEGG" id="kbs:EPA93_45080"/>
<keyword evidence="4" id="KW-1185">Reference proteome</keyword>
<evidence type="ECO:0008006" key="5">
    <source>
        <dbReference type="Google" id="ProtNLM"/>
    </source>
</evidence>
<dbReference type="RefSeq" id="WP_129893832.1">
    <property type="nucleotide sequence ID" value="NZ_CP035758.1"/>
</dbReference>
<keyword evidence="2" id="KW-0812">Transmembrane</keyword>
<sequence length="150" mass="17218">MPNRYEREIEEILRNLEQTDSRPGRGQKFGERLRRKSGPRVPRPARRPISLRFSTSEWLLIIAVVAALIAGGYAYIRGTQDIFTGVLAGIGIVCLVLVALSQFLFQPRQPKSFQYGNVTVTPLRRGLLNQIKTQWNLFLLKIRYRRKAGH</sequence>
<evidence type="ECO:0000256" key="1">
    <source>
        <dbReference type="SAM" id="MobiDB-lite"/>
    </source>
</evidence>
<dbReference type="OrthoDB" id="162168at2"/>
<organism evidence="3 4">
    <name type="scientific">Ktedonosporobacter rubrisoli</name>
    <dbReference type="NCBI Taxonomy" id="2509675"/>
    <lineage>
        <taxon>Bacteria</taxon>
        <taxon>Bacillati</taxon>
        <taxon>Chloroflexota</taxon>
        <taxon>Ktedonobacteria</taxon>
        <taxon>Ktedonobacterales</taxon>
        <taxon>Ktedonosporobacteraceae</taxon>
        <taxon>Ktedonosporobacter</taxon>
    </lineage>
</organism>
<evidence type="ECO:0000313" key="3">
    <source>
        <dbReference type="EMBL" id="QBD82763.1"/>
    </source>
</evidence>
<keyword evidence="2" id="KW-0472">Membrane</keyword>
<feature type="transmembrane region" description="Helical" evidence="2">
    <location>
        <begin position="58"/>
        <end position="76"/>
    </location>
</feature>
<accession>A0A4P6K4A4</accession>
<name>A0A4P6K4A4_KTERU</name>